<dbReference type="Pfam" id="PF09619">
    <property type="entry name" value="YscW"/>
    <property type="match status" value="1"/>
</dbReference>
<reference evidence="1" key="1">
    <citation type="submission" date="2022-06" db="EMBL/GenBank/DDBJ databases">
        <title>Genome public.</title>
        <authorList>
            <person name="Sun Q."/>
        </authorList>
    </citation>
    <scope>NUCLEOTIDE SEQUENCE</scope>
    <source>
        <strain evidence="1">CWNU-1</strain>
    </source>
</reference>
<dbReference type="InterPro" id="IPR039366">
    <property type="entry name" value="Pilotin"/>
</dbReference>
<evidence type="ECO:0000313" key="2">
    <source>
        <dbReference type="Proteomes" id="UP001431429"/>
    </source>
</evidence>
<accession>A0ABT0V145</accession>
<gene>
    <name evidence="1" type="ORF">NBG84_39145</name>
</gene>
<evidence type="ECO:0000313" key="1">
    <source>
        <dbReference type="EMBL" id="MCM2394221.1"/>
    </source>
</evidence>
<keyword evidence="2" id="KW-1185">Reference proteome</keyword>
<name>A0ABT0V145_9ACTN</name>
<dbReference type="RefSeq" id="WP_250924503.1">
    <property type="nucleotide sequence ID" value="NZ_JAMQAW010000104.1"/>
</dbReference>
<proteinExistence type="predicted"/>
<dbReference type="Proteomes" id="UP001431429">
    <property type="component" value="Unassembled WGS sequence"/>
</dbReference>
<sequence>MPTVEITVKLAPGITAPGAEVTLRAQVEEVSAVDAPARVVAREVLHGVRLERPQRLLLEAPPPDPRARYTVRVHADSDGSGLVATDDLVTTRAYPVLTDGHPNRVVVELSAAS</sequence>
<protein>
    <submittedName>
        <fullName evidence="1">YbaY family lipoprotein</fullName>
    </submittedName>
</protein>
<dbReference type="EMBL" id="JAMQAW010000104">
    <property type="protein sequence ID" value="MCM2394221.1"/>
    <property type="molecule type" value="Genomic_DNA"/>
</dbReference>
<comment type="caution">
    <text evidence="1">The sequence shown here is derived from an EMBL/GenBank/DDBJ whole genome shotgun (WGS) entry which is preliminary data.</text>
</comment>
<keyword evidence="1" id="KW-0449">Lipoprotein</keyword>
<organism evidence="1 2">
    <name type="scientific">Streptomyces albipurpureus</name>
    <dbReference type="NCBI Taxonomy" id="2897419"/>
    <lineage>
        <taxon>Bacteria</taxon>
        <taxon>Bacillati</taxon>
        <taxon>Actinomycetota</taxon>
        <taxon>Actinomycetes</taxon>
        <taxon>Kitasatosporales</taxon>
        <taxon>Streptomycetaceae</taxon>
        <taxon>Streptomyces</taxon>
    </lineage>
</organism>